<proteinExistence type="predicted"/>
<protein>
    <submittedName>
        <fullName evidence="1">Uncharacterized protein</fullName>
    </submittedName>
</protein>
<reference evidence="1 2" key="1">
    <citation type="submission" date="2021-06" db="EMBL/GenBank/DDBJ databases">
        <authorList>
            <person name="Palmer J.M."/>
        </authorList>
    </citation>
    <scope>NUCLEOTIDE SEQUENCE [LARGE SCALE GENOMIC DNA]</scope>
    <source>
        <strain evidence="1 2">XC_2019</strain>
        <tissue evidence="1">Muscle</tissue>
    </source>
</reference>
<evidence type="ECO:0000313" key="2">
    <source>
        <dbReference type="Proteomes" id="UP001434883"/>
    </source>
</evidence>
<name>A0ABV0RKG2_9TELE</name>
<sequence>SDEQIRTISKMWIFNLLSVSACVQYVTLRTRYSELMTLTRQYIKFITDAQRRLEDDEGGRRVADDLLGGVDDPLCCSSVRHVAVCEPCRYAGSQHILNGAAVEDVRQLTPQVEPSDDSQKVEMLLDLLHNHFEEGIQEFKAGHHFHIFLTDGDGLQVRLPPPDINFRLFGL</sequence>
<accession>A0ABV0RKG2</accession>
<dbReference type="Proteomes" id="UP001434883">
    <property type="component" value="Unassembled WGS sequence"/>
</dbReference>
<gene>
    <name evidence="1" type="ORF">XENOCAPTIV_023862</name>
</gene>
<comment type="caution">
    <text evidence="1">The sequence shown here is derived from an EMBL/GenBank/DDBJ whole genome shotgun (WGS) entry which is preliminary data.</text>
</comment>
<evidence type="ECO:0000313" key="1">
    <source>
        <dbReference type="EMBL" id="MEQ2208048.1"/>
    </source>
</evidence>
<keyword evidence="2" id="KW-1185">Reference proteome</keyword>
<feature type="non-terminal residue" evidence="1">
    <location>
        <position position="1"/>
    </location>
</feature>
<dbReference type="EMBL" id="JAHRIN010047494">
    <property type="protein sequence ID" value="MEQ2208048.1"/>
    <property type="molecule type" value="Genomic_DNA"/>
</dbReference>
<organism evidence="1 2">
    <name type="scientific">Xenoophorus captivus</name>
    <dbReference type="NCBI Taxonomy" id="1517983"/>
    <lineage>
        <taxon>Eukaryota</taxon>
        <taxon>Metazoa</taxon>
        <taxon>Chordata</taxon>
        <taxon>Craniata</taxon>
        <taxon>Vertebrata</taxon>
        <taxon>Euteleostomi</taxon>
        <taxon>Actinopterygii</taxon>
        <taxon>Neopterygii</taxon>
        <taxon>Teleostei</taxon>
        <taxon>Neoteleostei</taxon>
        <taxon>Acanthomorphata</taxon>
        <taxon>Ovalentaria</taxon>
        <taxon>Atherinomorphae</taxon>
        <taxon>Cyprinodontiformes</taxon>
        <taxon>Goodeidae</taxon>
        <taxon>Xenoophorus</taxon>
    </lineage>
</organism>